<dbReference type="Proteomes" id="UP001147653">
    <property type="component" value="Unassembled WGS sequence"/>
</dbReference>
<dbReference type="Gene3D" id="1.10.940.10">
    <property type="entry name" value="NusB-like"/>
    <property type="match status" value="1"/>
</dbReference>
<dbReference type="EMBL" id="JAPDDP010000021">
    <property type="protein sequence ID" value="MDA0181408.1"/>
    <property type="molecule type" value="Genomic_DNA"/>
</dbReference>
<dbReference type="HAMAP" id="MF_00073">
    <property type="entry name" value="NusB"/>
    <property type="match status" value="1"/>
</dbReference>
<evidence type="ECO:0000256" key="3">
    <source>
        <dbReference type="ARBA" id="ARBA00022884"/>
    </source>
</evidence>
<keyword evidence="3 6" id="KW-0694">RNA-binding</keyword>
<keyword evidence="2 6" id="KW-0889">Transcription antitermination</keyword>
<dbReference type="PANTHER" id="PTHR11078">
    <property type="entry name" value="N UTILIZATION SUBSTANCE PROTEIN B-RELATED"/>
    <property type="match status" value="1"/>
</dbReference>
<dbReference type="PANTHER" id="PTHR11078:SF3">
    <property type="entry name" value="ANTITERMINATION NUSB DOMAIN-CONTAINING PROTEIN"/>
    <property type="match status" value="1"/>
</dbReference>
<dbReference type="AlphaFoldDB" id="A0A9X3N7Z9"/>
<reference evidence="8" key="1">
    <citation type="submission" date="2022-10" db="EMBL/GenBank/DDBJ databases">
        <title>The WGS of Solirubrobacter phytolaccae KCTC 29190.</title>
        <authorList>
            <person name="Jiang Z."/>
        </authorList>
    </citation>
    <scope>NUCLEOTIDE SEQUENCE</scope>
    <source>
        <strain evidence="8">KCTC 29190</strain>
    </source>
</reference>
<accession>A0A9X3N7Z9</accession>
<feature type="domain" description="NusB/RsmB/TIM44" evidence="7">
    <location>
        <begin position="5"/>
        <end position="127"/>
    </location>
</feature>
<dbReference type="GO" id="GO:0003723">
    <property type="term" value="F:RNA binding"/>
    <property type="evidence" value="ECO:0007669"/>
    <property type="project" value="UniProtKB-UniRule"/>
</dbReference>
<evidence type="ECO:0000313" key="8">
    <source>
        <dbReference type="EMBL" id="MDA0181408.1"/>
    </source>
</evidence>
<dbReference type="InterPro" id="IPR035926">
    <property type="entry name" value="NusB-like_sf"/>
</dbReference>
<dbReference type="GO" id="GO:0005829">
    <property type="term" value="C:cytosol"/>
    <property type="evidence" value="ECO:0007669"/>
    <property type="project" value="TreeGrafter"/>
</dbReference>
<dbReference type="Pfam" id="PF01029">
    <property type="entry name" value="NusB"/>
    <property type="match status" value="1"/>
</dbReference>
<protein>
    <recommendedName>
        <fullName evidence="6">Transcription antitermination protein NusB</fullName>
    </recommendedName>
    <alternativeName>
        <fullName evidence="6">Antitermination factor NusB</fullName>
    </alternativeName>
</protein>
<name>A0A9X3N7Z9_9ACTN</name>
<dbReference type="InterPro" id="IPR006027">
    <property type="entry name" value="NusB_RsmB_TIM44"/>
</dbReference>
<evidence type="ECO:0000259" key="7">
    <source>
        <dbReference type="Pfam" id="PF01029"/>
    </source>
</evidence>
<dbReference type="GO" id="GO:0006353">
    <property type="term" value="P:DNA-templated transcription termination"/>
    <property type="evidence" value="ECO:0007669"/>
    <property type="project" value="UniProtKB-UniRule"/>
</dbReference>
<dbReference type="SUPFAM" id="SSF48013">
    <property type="entry name" value="NusB-like"/>
    <property type="match status" value="1"/>
</dbReference>
<comment type="function">
    <text evidence="6">Involved in transcription antitermination. Required for transcription of ribosomal RNA (rRNA) genes. Binds specifically to the boxA antiterminator sequence of the ribosomal RNA (rrn) operons.</text>
</comment>
<evidence type="ECO:0000256" key="6">
    <source>
        <dbReference type="HAMAP-Rule" id="MF_00073"/>
    </source>
</evidence>
<keyword evidence="9" id="KW-1185">Reference proteome</keyword>
<organism evidence="8 9">
    <name type="scientific">Solirubrobacter phytolaccae</name>
    <dbReference type="NCBI Taxonomy" id="1404360"/>
    <lineage>
        <taxon>Bacteria</taxon>
        <taxon>Bacillati</taxon>
        <taxon>Actinomycetota</taxon>
        <taxon>Thermoleophilia</taxon>
        <taxon>Solirubrobacterales</taxon>
        <taxon>Solirubrobacteraceae</taxon>
        <taxon>Solirubrobacter</taxon>
    </lineage>
</organism>
<comment type="similarity">
    <text evidence="1 6">Belongs to the NusB family.</text>
</comment>
<sequence length="139" mass="15140">MRRSEQRRAAVFALYQHDLTKRPLDDVFEREALPFTRALAHATADYAEELDGHIAKHAKNWSLDRIAPLEKAILRTALLEMLHPDVVDADTPIPAEGAIDEAVETAKAFCGAEAPGFVNGILAAVLRTSIPDPNASGQS</sequence>
<dbReference type="GO" id="GO:0031564">
    <property type="term" value="P:transcription antitermination"/>
    <property type="evidence" value="ECO:0007669"/>
    <property type="project" value="UniProtKB-KW"/>
</dbReference>
<evidence type="ECO:0000256" key="1">
    <source>
        <dbReference type="ARBA" id="ARBA00005952"/>
    </source>
</evidence>
<evidence type="ECO:0000313" key="9">
    <source>
        <dbReference type="Proteomes" id="UP001147653"/>
    </source>
</evidence>
<keyword evidence="4 6" id="KW-0805">Transcription regulation</keyword>
<evidence type="ECO:0000256" key="4">
    <source>
        <dbReference type="ARBA" id="ARBA00023015"/>
    </source>
</evidence>
<evidence type="ECO:0000256" key="2">
    <source>
        <dbReference type="ARBA" id="ARBA00022814"/>
    </source>
</evidence>
<dbReference type="InterPro" id="IPR011605">
    <property type="entry name" value="NusB_fam"/>
</dbReference>
<dbReference type="RefSeq" id="WP_270025722.1">
    <property type="nucleotide sequence ID" value="NZ_JAPDDP010000021.1"/>
</dbReference>
<proteinExistence type="inferred from homology"/>
<comment type="caution">
    <text evidence="8">The sequence shown here is derived from an EMBL/GenBank/DDBJ whole genome shotgun (WGS) entry which is preliminary data.</text>
</comment>
<gene>
    <name evidence="6" type="primary">nusB</name>
    <name evidence="8" type="ORF">OJ997_13975</name>
</gene>
<evidence type="ECO:0000256" key="5">
    <source>
        <dbReference type="ARBA" id="ARBA00023163"/>
    </source>
</evidence>
<keyword evidence="5 6" id="KW-0804">Transcription</keyword>